<protein>
    <submittedName>
        <fullName evidence="2">Conserved putative membrane protein</fullName>
    </submittedName>
</protein>
<name>A0A0H5DRL2_9BACT</name>
<gene>
    <name evidence="2" type="ORF">ELAC_2019</name>
</gene>
<keyword evidence="1" id="KW-1133">Transmembrane helix</keyword>
<keyword evidence="1" id="KW-0472">Membrane</keyword>
<dbReference type="RefSeq" id="WP_098039210.1">
    <property type="nucleotide sequence ID" value="NZ_CWGJ01000027.1"/>
</dbReference>
<dbReference type="Proteomes" id="UP000220251">
    <property type="component" value="Unassembled WGS sequence"/>
</dbReference>
<keyword evidence="1" id="KW-0812">Transmembrane</keyword>
<feature type="transmembrane region" description="Helical" evidence="1">
    <location>
        <begin position="92"/>
        <end position="119"/>
    </location>
</feature>
<evidence type="ECO:0000313" key="2">
    <source>
        <dbReference type="EMBL" id="CRX39341.1"/>
    </source>
</evidence>
<dbReference type="OrthoDB" id="9871898at2"/>
<reference evidence="3" key="1">
    <citation type="submission" date="2015-06" db="EMBL/GenBank/DDBJ databases">
        <authorList>
            <person name="Bertelli C."/>
        </authorList>
    </citation>
    <scope>NUCLEOTIDE SEQUENCE [LARGE SCALE GENOMIC DNA]</scope>
    <source>
        <strain evidence="3">CRIB-30</strain>
    </source>
</reference>
<sequence length="234" mass="27132">MKVKVKPFDSPTAAFEELENFKAHEQKQLSHDLQLFKQLLEANRTSFSHHPYTLKKGIVVLYKTIFFILGILISFLGIYICSTSYNFIADHLIAATLGTKIFIAGLSATLATLAFFFAAKMQPHREIALGFAKNAKHRAKRLYMRKVFYLRYQRAIEHAEIDDAKTSWKFLLEDVIETIEDRQEDTLLLLERIYQSATLRAEEKEKLFNQALYEFHTSLKKALQFFESGISPRI</sequence>
<accession>A0A0H5DRL2</accession>
<evidence type="ECO:0000256" key="1">
    <source>
        <dbReference type="SAM" id="Phobius"/>
    </source>
</evidence>
<keyword evidence="3" id="KW-1185">Reference proteome</keyword>
<proteinExistence type="predicted"/>
<dbReference type="EMBL" id="CWGJ01000027">
    <property type="protein sequence ID" value="CRX39341.1"/>
    <property type="molecule type" value="Genomic_DNA"/>
</dbReference>
<feature type="transmembrane region" description="Helical" evidence="1">
    <location>
        <begin position="60"/>
        <end position="80"/>
    </location>
</feature>
<dbReference type="AlphaFoldDB" id="A0A0H5DRL2"/>
<organism evidence="2 3">
    <name type="scientific">Estrella lausannensis</name>
    <dbReference type="NCBI Taxonomy" id="483423"/>
    <lineage>
        <taxon>Bacteria</taxon>
        <taxon>Pseudomonadati</taxon>
        <taxon>Chlamydiota</taxon>
        <taxon>Chlamydiia</taxon>
        <taxon>Parachlamydiales</taxon>
        <taxon>Candidatus Criblamydiaceae</taxon>
        <taxon>Estrella</taxon>
    </lineage>
</organism>
<evidence type="ECO:0000313" key="3">
    <source>
        <dbReference type="Proteomes" id="UP000220251"/>
    </source>
</evidence>